<protein>
    <recommendedName>
        <fullName evidence="3">Ac53</fullName>
    </recommendedName>
</protein>
<dbReference type="Proteomes" id="UP000501125">
    <property type="component" value="Chromosome"/>
</dbReference>
<keyword evidence="2" id="KW-1185">Reference proteome</keyword>
<accession>A0A2Z4HHZ0</accession>
<dbReference type="KEGG" id="vg:65101528"/>
<reference evidence="1 2" key="1">
    <citation type="journal article" date="2018" name="Sci. Rep.">
        <title>Comprehensive analysis of single molecule sequencing-derived complete genome and whole transcriptome of Hyposidra talaca nuclear polyhedrosis virus.</title>
        <authorList>
            <person name="Nguyen T.T."/>
            <person name="Suryamohan K."/>
            <person name="Kuriakose B."/>
            <person name="Janakiraman V."/>
            <person name="Reichelt M."/>
            <person name="Chaudhuri S."/>
            <person name="Guillory J."/>
            <person name="Divakaran N."/>
            <person name="Rabins P.E."/>
            <person name="Goel R."/>
            <person name="Deka B."/>
            <person name="Sarkar S."/>
            <person name="Ekka P."/>
            <person name="Tsai Y.C."/>
            <person name="Vargas D."/>
            <person name="Santhosh S."/>
            <person name="Mohan S."/>
            <person name="Chin C.S."/>
            <person name="Korlach J."/>
            <person name="Thomas G."/>
            <person name="Babu A."/>
            <person name="Seshagiri S."/>
        </authorList>
    </citation>
    <scope>NUCLEOTIDE SEQUENCE [LARGE SCALE GENOMIC DNA]</scope>
    <source>
        <strain evidence="1 2">HytaNPVIndia001</strain>
    </source>
</reference>
<organism evidence="1 2">
    <name type="scientific">Hyposidra talaca nucleopolyhedrovirus</name>
    <dbReference type="NCBI Taxonomy" id="1070315"/>
    <lineage>
        <taxon>Viruses</taxon>
        <taxon>Viruses incertae sedis</taxon>
        <taxon>Naldaviricetes</taxon>
        <taxon>Lefavirales</taxon>
        <taxon>Baculoviridae</taxon>
        <taxon>Alphabaculovirus</taxon>
        <taxon>Alphabaculovirus hytalacae</taxon>
    </lineage>
</organism>
<evidence type="ECO:0000313" key="1">
    <source>
        <dbReference type="EMBL" id="AWW14410.1"/>
    </source>
</evidence>
<dbReference type="EMBL" id="MH261376">
    <property type="protein sequence ID" value="AWW14410.1"/>
    <property type="molecule type" value="Genomic_DNA"/>
</dbReference>
<evidence type="ECO:0008006" key="3">
    <source>
        <dbReference type="Google" id="ProtNLM"/>
    </source>
</evidence>
<evidence type="ECO:0000313" key="2">
    <source>
        <dbReference type="Proteomes" id="UP000501125"/>
    </source>
</evidence>
<sequence length="263" mass="30522">MRVAASHLALFVETYTDQRVFGQFPVLIAFVIGKQTATAHAPVVVEHAIVAARFQTKIAHFFGAASVCQFVVQMDFVLPRVENFIFQFCAGRLSIRFGVFHKRSYEFHVSTDTKAFCLRRGSYIMLITINLQDKKAYLYRLFHRLWTECHVECQICFDKITDDGVIIVSDHATLNLEKMFHVNCLQRWYETTNNRARDPFNRPIKYKFNFPPKSMTECSALLDCVKGFIGEQQNDQKFGIEFERVQTLELIDIELDFASLLTY</sequence>
<gene>
    <name evidence="1" type="primary">orf50</name>
    <name evidence="1" type="ORF">HytaNPV_gp050</name>
</gene>
<dbReference type="InterPro" id="IPR008573">
    <property type="entry name" value="Baculovirus_U-box/Ring-like"/>
</dbReference>
<dbReference type="RefSeq" id="YP_010086317.1">
    <property type="nucleotide sequence ID" value="NC_055453.1"/>
</dbReference>
<dbReference type="Pfam" id="PF05883">
    <property type="entry name" value="Baculo_RING"/>
    <property type="match status" value="1"/>
</dbReference>
<proteinExistence type="predicted"/>
<dbReference type="GeneID" id="65101528"/>
<name>A0A2Z4HHZ0_9ABAC</name>